<keyword evidence="2" id="KW-1185">Reference proteome</keyword>
<evidence type="ECO:0000313" key="2">
    <source>
        <dbReference type="Proteomes" id="UP000807342"/>
    </source>
</evidence>
<organism evidence="1 2">
    <name type="scientific">Macrolepiota fuliginosa MF-IS2</name>
    <dbReference type="NCBI Taxonomy" id="1400762"/>
    <lineage>
        <taxon>Eukaryota</taxon>
        <taxon>Fungi</taxon>
        <taxon>Dikarya</taxon>
        <taxon>Basidiomycota</taxon>
        <taxon>Agaricomycotina</taxon>
        <taxon>Agaricomycetes</taxon>
        <taxon>Agaricomycetidae</taxon>
        <taxon>Agaricales</taxon>
        <taxon>Agaricineae</taxon>
        <taxon>Agaricaceae</taxon>
        <taxon>Macrolepiota</taxon>
    </lineage>
</organism>
<feature type="non-terminal residue" evidence="1">
    <location>
        <position position="126"/>
    </location>
</feature>
<dbReference type="EMBL" id="MU152005">
    <property type="protein sequence ID" value="KAF9441222.1"/>
    <property type="molecule type" value="Genomic_DNA"/>
</dbReference>
<accession>A0A9P5X0Q1</accession>
<dbReference type="OrthoDB" id="128646at2759"/>
<dbReference type="Gene3D" id="2.40.70.10">
    <property type="entry name" value="Acid Proteases"/>
    <property type="match status" value="1"/>
</dbReference>
<evidence type="ECO:0000313" key="1">
    <source>
        <dbReference type="EMBL" id="KAF9441222.1"/>
    </source>
</evidence>
<dbReference type="CDD" id="cd00303">
    <property type="entry name" value="retropepsin_like"/>
    <property type="match status" value="1"/>
</dbReference>
<name>A0A9P5X0Q1_9AGAR</name>
<reference evidence="1" key="1">
    <citation type="submission" date="2020-11" db="EMBL/GenBank/DDBJ databases">
        <authorList>
            <consortium name="DOE Joint Genome Institute"/>
            <person name="Ahrendt S."/>
            <person name="Riley R."/>
            <person name="Andreopoulos W."/>
            <person name="Labutti K."/>
            <person name="Pangilinan J."/>
            <person name="Ruiz-Duenas F.J."/>
            <person name="Barrasa J.M."/>
            <person name="Sanchez-Garcia M."/>
            <person name="Camarero S."/>
            <person name="Miyauchi S."/>
            <person name="Serrano A."/>
            <person name="Linde D."/>
            <person name="Babiker R."/>
            <person name="Drula E."/>
            <person name="Ayuso-Fernandez I."/>
            <person name="Pacheco R."/>
            <person name="Padilla G."/>
            <person name="Ferreira P."/>
            <person name="Barriuso J."/>
            <person name="Kellner H."/>
            <person name="Castanera R."/>
            <person name="Alfaro M."/>
            <person name="Ramirez L."/>
            <person name="Pisabarro A.G."/>
            <person name="Kuo A."/>
            <person name="Tritt A."/>
            <person name="Lipzen A."/>
            <person name="He G."/>
            <person name="Yan M."/>
            <person name="Ng V."/>
            <person name="Cullen D."/>
            <person name="Martin F."/>
            <person name="Rosso M.-N."/>
            <person name="Henrissat B."/>
            <person name="Hibbett D."/>
            <person name="Martinez A.T."/>
            <person name="Grigoriev I.V."/>
        </authorList>
    </citation>
    <scope>NUCLEOTIDE SEQUENCE</scope>
    <source>
        <strain evidence="1">MF-IS2</strain>
    </source>
</reference>
<comment type="caution">
    <text evidence="1">The sequence shown here is derived from an EMBL/GenBank/DDBJ whole genome shotgun (WGS) entry which is preliminary data.</text>
</comment>
<evidence type="ECO:0008006" key="3">
    <source>
        <dbReference type="Google" id="ProtNLM"/>
    </source>
</evidence>
<sequence length="126" mass="13943">LTLTANNKSLLIPAVLKNPNSSKVTTLHPLLDSGAQGNFVSPLAIEWLGLQMNNLHHPIVVRNVDSTLNKGKTIAAKTEVTLNIDQKDVNISCYVTEIGEWTMILSLPFLKDHNPDINWSQSTSQW</sequence>
<dbReference type="AlphaFoldDB" id="A0A9P5X0Q1"/>
<proteinExistence type="predicted"/>
<feature type="non-terminal residue" evidence="1">
    <location>
        <position position="1"/>
    </location>
</feature>
<protein>
    <recommendedName>
        <fullName evidence="3">Peptidase A2 domain-containing protein</fullName>
    </recommendedName>
</protein>
<gene>
    <name evidence="1" type="ORF">P691DRAFT_609079</name>
</gene>
<dbReference type="InterPro" id="IPR021109">
    <property type="entry name" value="Peptidase_aspartic_dom_sf"/>
</dbReference>
<dbReference type="Proteomes" id="UP000807342">
    <property type="component" value="Unassembled WGS sequence"/>
</dbReference>